<name>A0A0R0LU66_9MICR</name>
<dbReference type="Proteomes" id="UP000051530">
    <property type="component" value="Unassembled WGS sequence"/>
</dbReference>
<sequence length="87" mass="10567">YFLNNELISEILFKTLLLKYFFKNLCFFQKYFLIDFKNSVLFENKFLRIISGKTKNTMPMVLSPFQFQSQTIRALKNEIRTSKKYPF</sequence>
<evidence type="ECO:0000313" key="2">
    <source>
        <dbReference type="Proteomes" id="UP000051530"/>
    </source>
</evidence>
<organism evidence="1 2">
    <name type="scientific">Pseudoloma neurophilia</name>
    <dbReference type="NCBI Taxonomy" id="146866"/>
    <lineage>
        <taxon>Eukaryota</taxon>
        <taxon>Fungi</taxon>
        <taxon>Fungi incertae sedis</taxon>
        <taxon>Microsporidia</taxon>
        <taxon>Pseudoloma</taxon>
    </lineage>
</organism>
<feature type="non-terminal residue" evidence="1">
    <location>
        <position position="1"/>
    </location>
</feature>
<reference evidence="1 2" key="1">
    <citation type="submission" date="2015-07" db="EMBL/GenBank/DDBJ databases">
        <title>The genome of Pseudoloma neurophilia, a relevant intracellular parasite of the zebrafish.</title>
        <authorList>
            <person name="Ndikumana S."/>
            <person name="Pelin A."/>
            <person name="Sanders J."/>
            <person name="Corradi N."/>
        </authorList>
    </citation>
    <scope>NUCLEOTIDE SEQUENCE [LARGE SCALE GENOMIC DNA]</scope>
    <source>
        <strain evidence="1 2">MK1</strain>
    </source>
</reference>
<evidence type="ECO:0000313" key="1">
    <source>
        <dbReference type="EMBL" id="KRH92934.1"/>
    </source>
</evidence>
<dbReference type="AlphaFoldDB" id="A0A0R0LU66"/>
<dbReference type="VEuPathDB" id="MicrosporidiaDB:M153_20210001"/>
<gene>
    <name evidence="1" type="ORF">M153_20210001</name>
</gene>
<keyword evidence="2" id="KW-1185">Reference proteome</keyword>
<dbReference type="EMBL" id="LGUB01000580">
    <property type="protein sequence ID" value="KRH92934.1"/>
    <property type="molecule type" value="Genomic_DNA"/>
</dbReference>
<proteinExistence type="predicted"/>
<protein>
    <submittedName>
        <fullName evidence="1">Uncharacterized protein</fullName>
    </submittedName>
</protein>
<accession>A0A0R0LU66</accession>
<comment type="caution">
    <text evidence="1">The sequence shown here is derived from an EMBL/GenBank/DDBJ whole genome shotgun (WGS) entry which is preliminary data.</text>
</comment>